<dbReference type="EMBL" id="BAABHB010000014">
    <property type="protein sequence ID" value="GAA4416735.1"/>
    <property type="molecule type" value="Genomic_DNA"/>
</dbReference>
<evidence type="ECO:0008006" key="3">
    <source>
        <dbReference type="Google" id="ProtNLM"/>
    </source>
</evidence>
<evidence type="ECO:0000313" key="2">
    <source>
        <dbReference type="Proteomes" id="UP001500936"/>
    </source>
</evidence>
<accession>A0ABP8KUU2</accession>
<keyword evidence="2" id="KW-1185">Reference proteome</keyword>
<proteinExistence type="predicted"/>
<comment type="caution">
    <text evidence="1">The sequence shown here is derived from an EMBL/GenBank/DDBJ whole genome shotgun (WGS) entry which is preliminary data.</text>
</comment>
<dbReference type="RefSeq" id="WP_345270637.1">
    <property type="nucleotide sequence ID" value="NZ_BAABHB010000014.1"/>
</dbReference>
<name>A0ABP8KUU2_9BACT</name>
<evidence type="ECO:0000313" key="1">
    <source>
        <dbReference type="EMBL" id="GAA4416735.1"/>
    </source>
</evidence>
<reference evidence="2" key="1">
    <citation type="journal article" date="2019" name="Int. J. Syst. Evol. Microbiol.">
        <title>The Global Catalogue of Microorganisms (GCM) 10K type strain sequencing project: providing services to taxonomists for standard genome sequencing and annotation.</title>
        <authorList>
            <consortium name="The Broad Institute Genomics Platform"/>
            <consortium name="The Broad Institute Genome Sequencing Center for Infectious Disease"/>
            <person name="Wu L."/>
            <person name="Ma J."/>
        </authorList>
    </citation>
    <scope>NUCLEOTIDE SEQUENCE [LARGE SCALE GENOMIC DNA]</scope>
    <source>
        <strain evidence="2">JCM 17925</strain>
    </source>
</reference>
<organism evidence="1 2">
    <name type="scientific">Nibrella viscosa</name>
    <dbReference type="NCBI Taxonomy" id="1084524"/>
    <lineage>
        <taxon>Bacteria</taxon>
        <taxon>Pseudomonadati</taxon>
        <taxon>Bacteroidota</taxon>
        <taxon>Cytophagia</taxon>
        <taxon>Cytophagales</taxon>
        <taxon>Spirosomataceae</taxon>
        <taxon>Nibrella</taxon>
    </lineage>
</organism>
<sequence length="382" mass="43269">METDVLRPTLLDVPISFFEYDHQRSSFANVPAQQTTLRRMAATKYYRSQIEAIRAEEDEKEQKELKKQLPAFTPVALLHHRKKDTSFDEKIRQQWPLLMGDIDAKDNPGIDMAELKQHLTRLPYVLLCAYSVRGGLWFVVRLPDGQTPETLEAHFRYLQKLFSSFFGITLDSSKGGNPTHLRFVSYDAAPYLNDSATAMAGTYTPPKPQPKAARTYSYTRTQAEQDSELLTRLVRFAEAAPDGQRHEILLKAATVAGGFIAAGRMDEQTAVYGLETVASEWPNFSKSQKTIRDGIRYGKLKPIYPEYREPRQYAPAPISRPAVNRSKAEALNYEVADTYPPEWDEPGQPTHRLVPSPRRSQIAELLGIPADKVKLWSLAPIS</sequence>
<protein>
    <recommendedName>
        <fullName evidence="3">Virulence-protein E N-terminal domain-containing protein</fullName>
    </recommendedName>
</protein>
<gene>
    <name evidence="1" type="ORF">GCM10023187_48460</name>
</gene>
<dbReference type="Proteomes" id="UP001500936">
    <property type="component" value="Unassembled WGS sequence"/>
</dbReference>